<evidence type="ECO:0000256" key="1">
    <source>
        <dbReference type="SAM" id="MobiDB-lite"/>
    </source>
</evidence>
<dbReference type="AlphaFoldDB" id="E2AHB1"/>
<feature type="region of interest" description="Disordered" evidence="1">
    <location>
        <begin position="1"/>
        <end position="48"/>
    </location>
</feature>
<proteinExistence type="predicted"/>
<dbReference type="EMBL" id="GL439483">
    <property type="protein sequence ID" value="EFN67228.1"/>
    <property type="molecule type" value="Genomic_DNA"/>
</dbReference>
<reference evidence="2 3" key="1">
    <citation type="journal article" date="2010" name="Science">
        <title>Genomic comparison of the ants Camponotus floridanus and Harpegnathos saltator.</title>
        <authorList>
            <person name="Bonasio R."/>
            <person name="Zhang G."/>
            <person name="Ye C."/>
            <person name="Mutti N.S."/>
            <person name="Fang X."/>
            <person name="Qin N."/>
            <person name="Donahue G."/>
            <person name="Yang P."/>
            <person name="Li Q."/>
            <person name="Li C."/>
            <person name="Zhang P."/>
            <person name="Huang Z."/>
            <person name="Berger S.L."/>
            <person name="Reinberg D."/>
            <person name="Wang J."/>
            <person name="Liebig J."/>
        </authorList>
    </citation>
    <scope>NUCLEOTIDE SEQUENCE [LARGE SCALE GENOMIC DNA]</scope>
    <source>
        <strain evidence="3">C129</strain>
    </source>
</reference>
<gene>
    <name evidence="2" type="ORF">EAG_09102</name>
</gene>
<feature type="compositionally biased region" description="Basic and acidic residues" evidence="1">
    <location>
        <begin position="1"/>
        <end position="36"/>
    </location>
</feature>
<organism evidence="3">
    <name type="scientific">Camponotus floridanus</name>
    <name type="common">Florida carpenter ant</name>
    <dbReference type="NCBI Taxonomy" id="104421"/>
    <lineage>
        <taxon>Eukaryota</taxon>
        <taxon>Metazoa</taxon>
        <taxon>Ecdysozoa</taxon>
        <taxon>Arthropoda</taxon>
        <taxon>Hexapoda</taxon>
        <taxon>Insecta</taxon>
        <taxon>Pterygota</taxon>
        <taxon>Neoptera</taxon>
        <taxon>Endopterygota</taxon>
        <taxon>Hymenoptera</taxon>
        <taxon>Apocrita</taxon>
        <taxon>Aculeata</taxon>
        <taxon>Formicoidea</taxon>
        <taxon>Formicidae</taxon>
        <taxon>Formicinae</taxon>
        <taxon>Camponotus</taxon>
    </lineage>
</organism>
<dbReference type="Proteomes" id="UP000000311">
    <property type="component" value="Unassembled WGS sequence"/>
</dbReference>
<protein>
    <submittedName>
        <fullName evidence="2">Uncharacterized protein</fullName>
    </submittedName>
</protein>
<accession>E2AHB1</accession>
<sequence length="532" mass="58601">METEVKREKKKEEEREVEEGTKEEKGGGQDAGERSETPPPGSCKLGGEPMMTILLRHMRNPRFLNCLFGLGHEELGSPHFDKVLLCWSVGSGQAILVTPSNVSPHDIHSSQKAIILSREPGKEKNDGRIGGSEKGWSFELAEGRPKEKTACSFTACQDERAKNLAGAIGVMETADEDKGVAGACMCDVVSAGLAKLSLLALLVNFETECESFLSRTIQLRETCPGAVKQDADNPSVYRPLPKKEDQLPANGIPMVAIFLKWSLPRIRASSPGHADAAGCNLALGRPRPRSKDIRGFFVPSAKPETSWIINFFSHRGTAPDLPSDFDRASPLSGLPREYNYTMFGGRTSPSGRRNEQMSLVASHILQQDLIFVKVSGKIEGCTQKDESLTELHKGNSKERGMGREATSLDIKKKPWSRQITECLSPVKTPKRPNISPLTHIHPKQRNLTGLSEECALQVSKKSDSCTHQDLHVELRNFQFLANVLKRSRESSVNHVRTHETMMAVEDALVEGENIDVKEMENSGVEVGAMDLR</sequence>
<evidence type="ECO:0000313" key="3">
    <source>
        <dbReference type="Proteomes" id="UP000000311"/>
    </source>
</evidence>
<name>E2AHB1_CAMFO</name>
<dbReference type="InParanoid" id="E2AHB1"/>
<keyword evidence="3" id="KW-1185">Reference proteome</keyword>
<evidence type="ECO:0000313" key="2">
    <source>
        <dbReference type="EMBL" id="EFN67228.1"/>
    </source>
</evidence>